<accession>A0A183JFR4</accession>
<keyword evidence="2" id="KW-1185">Reference proteome</keyword>
<dbReference type="EMBL" id="UZAK01001252">
    <property type="protein sequence ID" value="VDO68260.1"/>
    <property type="molecule type" value="Genomic_DNA"/>
</dbReference>
<proteinExistence type="predicted"/>
<organism evidence="3">
    <name type="scientific">Schistosoma curassoni</name>
    <dbReference type="NCBI Taxonomy" id="6186"/>
    <lineage>
        <taxon>Eukaryota</taxon>
        <taxon>Metazoa</taxon>
        <taxon>Spiralia</taxon>
        <taxon>Lophotrochozoa</taxon>
        <taxon>Platyhelminthes</taxon>
        <taxon>Trematoda</taxon>
        <taxon>Digenea</taxon>
        <taxon>Strigeidida</taxon>
        <taxon>Schistosomatoidea</taxon>
        <taxon>Schistosomatidae</taxon>
        <taxon>Schistosoma</taxon>
    </lineage>
</organism>
<evidence type="ECO:0000313" key="3">
    <source>
        <dbReference type="WBParaSite" id="SCUD_0000153101-mRNA-1"/>
    </source>
</evidence>
<reference evidence="3" key="1">
    <citation type="submission" date="2016-06" db="UniProtKB">
        <authorList>
            <consortium name="WormBaseParasite"/>
        </authorList>
    </citation>
    <scope>IDENTIFICATION</scope>
</reference>
<evidence type="ECO:0000313" key="1">
    <source>
        <dbReference type="EMBL" id="VDO68260.1"/>
    </source>
</evidence>
<dbReference type="AlphaFoldDB" id="A0A183JFR4"/>
<evidence type="ECO:0000313" key="2">
    <source>
        <dbReference type="Proteomes" id="UP000279833"/>
    </source>
</evidence>
<protein>
    <submittedName>
        <fullName evidence="3">Transposase</fullName>
    </submittedName>
</protein>
<dbReference type="WBParaSite" id="SCUD_0000153101-mRNA-1">
    <property type="protein sequence ID" value="SCUD_0000153101-mRNA-1"/>
    <property type="gene ID" value="SCUD_0000153101"/>
</dbReference>
<sequence length="146" mass="16373">MVGKKAATEGNIRTLYDTTKKLAGKYGKPDRLVKDKESKPLIAIQGKWTRWAEHFEGLLSRPAPLNAPDVRAAHIDLPIDVTRPIIKKISTDDRSRETLDLGFVLLDIRQQGVPVILRDLMLPDGFDHMSPSFTVRDVTTGYPSHD</sequence>
<gene>
    <name evidence="1" type="ORF">SCUD_LOCUS1532</name>
</gene>
<dbReference type="Proteomes" id="UP000279833">
    <property type="component" value="Unassembled WGS sequence"/>
</dbReference>
<reference evidence="1 2" key="2">
    <citation type="submission" date="2018-11" db="EMBL/GenBank/DDBJ databases">
        <authorList>
            <consortium name="Pathogen Informatics"/>
        </authorList>
    </citation>
    <scope>NUCLEOTIDE SEQUENCE [LARGE SCALE GENOMIC DNA]</scope>
    <source>
        <strain evidence="1">Dakar</strain>
        <strain evidence="2">Dakar, Senegal</strain>
    </source>
</reference>
<name>A0A183JFR4_9TREM</name>